<feature type="region of interest" description="Disordered" evidence="1">
    <location>
        <begin position="1"/>
        <end position="46"/>
    </location>
</feature>
<keyword evidence="2" id="KW-0812">Transmembrane</keyword>
<dbReference type="AlphaFoldDB" id="M4F1N4"/>
<feature type="compositionally biased region" description="Polar residues" evidence="1">
    <location>
        <begin position="1"/>
        <end position="11"/>
    </location>
</feature>
<keyword evidence="2" id="KW-1133">Transmembrane helix</keyword>
<dbReference type="HOGENOM" id="CLU_2149396_0_0_1"/>
<accession>M4F1N4</accession>
<sequence length="112" mass="12452">MEPNKQSNSPNGRVGPNALSNSPIRRVGPNASSNSSRRAIRRRGNELDAFRRTSTDQSLVSYRLELPLELYNKSRKDSLSRMKFMAHGKGGKFIVIPVVMVVVVVVDMVVIV</sequence>
<dbReference type="EnsemblPlants" id="Bra034980.1">
    <property type="protein sequence ID" value="Bra034980.1-P"/>
    <property type="gene ID" value="Bra034980"/>
</dbReference>
<reference evidence="4" key="2">
    <citation type="journal article" date="2018" name="Hortic Res">
        <title>Improved Brassica rapa reference genome by single-molecule sequencing and chromosome conformation capture technologies.</title>
        <authorList>
            <person name="Zhang L."/>
            <person name="Cai X."/>
            <person name="Wu J."/>
            <person name="Liu M."/>
            <person name="Grob S."/>
            <person name="Cheng F."/>
            <person name="Liang J."/>
            <person name="Cai C."/>
            <person name="Liu Z."/>
            <person name="Liu B."/>
            <person name="Wang F."/>
            <person name="Li S."/>
            <person name="Liu F."/>
            <person name="Li X."/>
            <person name="Cheng L."/>
            <person name="Yang W."/>
            <person name="Li M.H."/>
            <person name="Grossniklaus U."/>
            <person name="Zheng H."/>
            <person name="Wang X."/>
        </authorList>
    </citation>
    <scope>NUCLEOTIDE SEQUENCE [LARGE SCALE GENOMIC DNA]</scope>
    <source>
        <strain evidence="4">cv. Chiifu-401-42</strain>
    </source>
</reference>
<feature type="transmembrane region" description="Helical" evidence="2">
    <location>
        <begin position="90"/>
        <end position="111"/>
    </location>
</feature>
<evidence type="ECO:0000313" key="4">
    <source>
        <dbReference type="Proteomes" id="UP000011750"/>
    </source>
</evidence>
<keyword evidence="2" id="KW-0472">Membrane</keyword>
<keyword evidence="4" id="KW-1185">Reference proteome</keyword>
<evidence type="ECO:0000256" key="2">
    <source>
        <dbReference type="SAM" id="Phobius"/>
    </source>
</evidence>
<reference evidence="3" key="3">
    <citation type="submission" date="2023-03" db="UniProtKB">
        <authorList>
            <consortium name="EnsemblPlants"/>
        </authorList>
    </citation>
    <scope>IDENTIFICATION</scope>
    <source>
        <strain evidence="3">cv. Chiifu-401-42</strain>
    </source>
</reference>
<proteinExistence type="predicted"/>
<name>M4F1N4_BRACM</name>
<protein>
    <submittedName>
        <fullName evidence="3">Uncharacterized protein</fullName>
    </submittedName>
</protein>
<dbReference type="Gramene" id="Bra034980.1">
    <property type="protein sequence ID" value="Bra034980.1-P"/>
    <property type="gene ID" value="Bra034980"/>
</dbReference>
<dbReference type="Proteomes" id="UP000011750">
    <property type="component" value="Unassembled WGS sequence"/>
</dbReference>
<evidence type="ECO:0000313" key="3">
    <source>
        <dbReference type="EnsemblPlants" id="Bra034980.1-P"/>
    </source>
</evidence>
<dbReference type="InParanoid" id="M4F1N4"/>
<organism evidence="3 4">
    <name type="scientific">Brassica campestris</name>
    <name type="common">Field mustard</name>
    <dbReference type="NCBI Taxonomy" id="3711"/>
    <lineage>
        <taxon>Eukaryota</taxon>
        <taxon>Viridiplantae</taxon>
        <taxon>Streptophyta</taxon>
        <taxon>Embryophyta</taxon>
        <taxon>Tracheophyta</taxon>
        <taxon>Spermatophyta</taxon>
        <taxon>Magnoliopsida</taxon>
        <taxon>eudicotyledons</taxon>
        <taxon>Gunneridae</taxon>
        <taxon>Pentapetalae</taxon>
        <taxon>rosids</taxon>
        <taxon>malvids</taxon>
        <taxon>Brassicales</taxon>
        <taxon>Brassicaceae</taxon>
        <taxon>Brassiceae</taxon>
        <taxon>Brassica</taxon>
    </lineage>
</organism>
<evidence type="ECO:0000256" key="1">
    <source>
        <dbReference type="SAM" id="MobiDB-lite"/>
    </source>
</evidence>
<reference evidence="4" key="1">
    <citation type="journal article" date="2011" name="Nat. Genet.">
        <title>The genome of the mesopolyploid crop species Brassica rapa.</title>
        <authorList>
            <consortium name="Brassica rapa Genome Sequencing Project Consortium"/>
            <person name="Wang X."/>
            <person name="Wang H."/>
            <person name="Wang J."/>
            <person name="Sun R."/>
            <person name="Wu J."/>
            <person name="Liu S."/>
            <person name="Bai Y."/>
            <person name="Mun J.H."/>
            <person name="Bancroft I."/>
            <person name="Cheng F."/>
            <person name="Huang S."/>
            <person name="Li X."/>
            <person name="Hua W."/>
            <person name="Wang J."/>
            <person name="Wang X."/>
            <person name="Freeling M."/>
            <person name="Pires J.C."/>
            <person name="Paterson A.H."/>
            <person name="Chalhoub B."/>
            <person name="Wang B."/>
            <person name="Hayward A."/>
            <person name="Sharpe A.G."/>
            <person name="Park B.S."/>
            <person name="Weisshaar B."/>
            <person name="Liu B."/>
            <person name="Li B."/>
            <person name="Liu B."/>
            <person name="Tong C."/>
            <person name="Song C."/>
            <person name="Duran C."/>
            <person name="Peng C."/>
            <person name="Geng C."/>
            <person name="Koh C."/>
            <person name="Lin C."/>
            <person name="Edwards D."/>
            <person name="Mu D."/>
            <person name="Shen D."/>
            <person name="Soumpourou E."/>
            <person name="Li F."/>
            <person name="Fraser F."/>
            <person name="Conant G."/>
            <person name="Lassalle G."/>
            <person name="King G.J."/>
            <person name="Bonnema G."/>
            <person name="Tang H."/>
            <person name="Wang H."/>
            <person name="Belcram H."/>
            <person name="Zhou H."/>
            <person name="Hirakawa H."/>
            <person name="Abe H."/>
            <person name="Guo H."/>
            <person name="Wang H."/>
            <person name="Jin H."/>
            <person name="Parkin I.A."/>
            <person name="Batley J."/>
            <person name="Kim J.S."/>
            <person name="Just J."/>
            <person name="Li J."/>
            <person name="Xu J."/>
            <person name="Deng J."/>
            <person name="Kim J.A."/>
            <person name="Li J."/>
            <person name="Yu J."/>
            <person name="Meng J."/>
            <person name="Wang J."/>
            <person name="Min J."/>
            <person name="Poulain J."/>
            <person name="Wang J."/>
            <person name="Hatakeyama K."/>
            <person name="Wu K."/>
            <person name="Wang L."/>
            <person name="Fang L."/>
            <person name="Trick M."/>
            <person name="Links M.G."/>
            <person name="Zhao M."/>
            <person name="Jin M."/>
            <person name="Ramchiary N."/>
            <person name="Drou N."/>
            <person name="Berkman P.J."/>
            <person name="Cai Q."/>
            <person name="Huang Q."/>
            <person name="Li R."/>
            <person name="Tabata S."/>
            <person name="Cheng S."/>
            <person name="Zhang S."/>
            <person name="Zhang S."/>
            <person name="Huang S."/>
            <person name="Sato S."/>
            <person name="Sun S."/>
            <person name="Kwon S.J."/>
            <person name="Choi S.R."/>
            <person name="Lee T.H."/>
            <person name="Fan W."/>
            <person name="Zhao X."/>
            <person name="Tan X."/>
            <person name="Xu X."/>
            <person name="Wang Y."/>
            <person name="Qiu Y."/>
            <person name="Yin Y."/>
            <person name="Li Y."/>
            <person name="Du Y."/>
            <person name="Liao Y."/>
            <person name="Lim Y."/>
            <person name="Narusaka Y."/>
            <person name="Wang Y."/>
            <person name="Wang Z."/>
            <person name="Li Z."/>
            <person name="Wang Z."/>
            <person name="Xiong Z."/>
            <person name="Zhang Z."/>
        </authorList>
    </citation>
    <scope>NUCLEOTIDE SEQUENCE [LARGE SCALE GENOMIC DNA]</scope>
    <source>
        <strain evidence="4">cv. Chiifu-401-42</strain>
    </source>
</reference>